<feature type="coiled-coil region" evidence="1">
    <location>
        <begin position="36"/>
        <end position="117"/>
    </location>
</feature>
<keyword evidence="1" id="KW-0175">Coiled coil</keyword>
<organism evidence="3 4">
    <name type="scientific">Terribacillus aidingensis</name>
    <dbReference type="NCBI Taxonomy" id="586416"/>
    <lineage>
        <taxon>Bacteria</taxon>
        <taxon>Bacillati</taxon>
        <taxon>Bacillota</taxon>
        <taxon>Bacilli</taxon>
        <taxon>Bacillales</taxon>
        <taxon>Bacillaceae</taxon>
        <taxon>Terribacillus</taxon>
    </lineage>
</organism>
<feature type="region of interest" description="Disordered" evidence="2">
    <location>
        <begin position="256"/>
        <end position="393"/>
    </location>
</feature>
<proteinExistence type="predicted"/>
<dbReference type="EMBL" id="OBEK01000002">
    <property type="protein sequence ID" value="SNZ09899.1"/>
    <property type="molecule type" value="Genomic_DNA"/>
</dbReference>
<evidence type="ECO:0008006" key="5">
    <source>
        <dbReference type="Google" id="ProtNLM"/>
    </source>
</evidence>
<gene>
    <name evidence="3" type="ORF">SAMN05421503_1408</name>
</gene>
<feature type="compositionally biased region" description="Basic and acidic residues" evidence="2">
    <location>
        <begin position="374"/>
        <end position="384"/>
    </location>
</feature>
<evidence type="ECO:0000313" key="3">
    <source>
        <dbReference type="EMBL" id="SNZ09899.1"/>
    </source>
</evidence>
<sequence length="415" mass="44839">MKKKSVIITTAIILGIAGIGGTATYATTVNNHKEIVAEAKSDINADNKKLKELADTINNFELEGGYLSEDLTEDNLIKIEESLKQIKDTYTDYELEKDELNDEIKIVSDSKKEVDDQFKRIQSKFESQKLVNSLFSTKAIVSSIISDVAIADNVDFKTVENVSKSLGSVKEDNDWYLSLEGLVKQADGQLIQIDTAKKAIDALYKVDNVKEDVTMKQYDEAKDEVDFVKNESVQKKLEDKLELVLKQVKSNEEKARKEAEAQAQAEAEEESRLETEKLAQEAVTEKVAKTQTETQNSSSQSSNTEVSEGGSSTSTPNNSSGSKSSSSNSVSSGGSSSSSSGSSSSKTSNESASSQKPSNSTTDGGGTSTSKCTKTGEGDIKNHGGDGQSGKTYEAWTCDFGELSGVPWDEFSTSN</sequence>
<dbReference type="AlphaFoldDB" id="A0A285NKA6"/>
<feature type="compositionally biased region" description="Basic and acidic residues" evidence="2">
    <location>
        <begin position="270"/>
        <end position="288"/>
    </location>
</feature>
<feature type="compositionally biased region" description="Low complexity" evidence="2">
    <location>
        <begin position="290"/>
        <end position="373"/>
    </location>
</feature>
<dbReference type="Proteomes" id="UP000219356">
    <property type="component" value="Unassembled WGS sequence"/>
</dbReference>
<evidence type="ECO:0000256" key="1">
    <source>
        <dbReference type="SAM" id="Coils"/>
    </source>
</evidence>
<name>A0A285NKA6_9BACI</name>
<evidence type="ECO:0000256" key="2">
    <source>
        <dbReference type="SAM" id="MobiDB-lite"/>
    </source>
</evidence>
<accession>A0A285NKA6</accession>
<dbReference type="RefSeq" id="WP_097040635.1">
    <property type="nucleotide sequence ID" value="NZ_OBEK01000002.1"/>
</dbReference>
<reference evidence="4" key="1">
    <citation type="submission" date="2017-09" db="EMBL/GenBank/DDBJ databases">
        <authorList>
            <person name="Varghese N."/>
            <person name="Submissions S."/>
        </authorList>
    </citation>
    <scope>NUCLEOTIDE SEQUENCE [LARGE SCALE GENOMIC DNA]</scope>
    <source>
        <strain evidence="4">CGMCC 1.8913</strain>
    </source>
</reference>
<keyword evidence="4" id="KW-1185">Reference proteome</keyword>
<evidence type="ECO:0000313" key="4">
    <source>
        <dbReference type="Proteomes" id="UP000219356"/>
    </source>
</evidence>
<protein>
    <recommendedName>
        <fullName evidence="5">N-terminal domain of peptidoglycan hydrolase CwlO-containing protein</fullName>
    </recommendedName>
</protein>